<dbReference type="GO" id="GO:0016780">
    <property type="term" value="F:phosphotransferase activity, for other substituted phosphate groups"/>
    <property type="evidence" value="ECO:0007669"/>
    <property type="project" value="TreeGrafter"/>
</dbReference>
<feature type="domain" description="Bacterial sugar transferase" evidence="3">
    <location>
        <begin position="17"/>
        <end position="197"/>
    </location>
</feature>
<dbReference type="InterPro" id="IPR003362">
    <property type="entry name" value="Bact_transf"/>
</dbReference>
<dbReference type="PANTHER" id="PTHR30576:SF0">
    <property type="entry name" value="UNDECAPRENYL-PHOSPHATE N-ACETYLGALACTOSAMINYL 1-PHOSPHATE TRANSFERASE-RELATED"/>
    <property type="match status" value="1"/>
</dbReference>
<protein>
    <submittedName>
        <fullName evidence="4">Sugar transferase</fullName>
    </submittedName>
</protein>
<keyword evidence="4" id="KW-0808">Transferase</keyword>
<dbReference type="PANTHER" id="PTHR30576">
    <property type="entry name" value="COLANIC BIOSYNTHESIS UDP-GLUCOSE LIPID CARRIER TRANSFERASE"/>
    <property type="match status" value="1"/>
</dbReference>
<dbReference type="EMBL" id="QRZI01000010">
    <property type="protein sequence ID" value="RGV62068.1"/>
    <property type="molecule type" value="Genomic_DNA"/>
</dbReference>
<name>A0A395X6J2_9FIRM</name>
<evidence type="ECO:0000313" key="4">
    <source>
        <dbReference type="EMBL" id="RGV62068.1"/>
    </source>
</evidence>
<evidence type="ECO:0000313" key="5">
    <source>
        <dbReference type="Proteomes" id="UP000265828"/>
    </source>
</evidence>
<keyword evidence="2" id="KW-1133">Transmembrane helix</keyword>
<comment type="caution">
    <text evidence="4">The sequence shown here is derived from an EMBL/GenBank/DDBJ whole genome shotgun (WGS) entry which is preliminary data.</text>
</comment>
<evidence type="ECO:0000259" key="3">
    <source>
        <dbReference type="Pfam" id="PF02397"/>
    </source>
</evidence>
<dbReference type="AlphaFoldDB" id="A0A395X6J2"/>
<feature type="transmembrane region" description="Helical" evidence="2">
    <location>
        <begin position="20"/>
        <end position="43"/>
    </location>
</feature>
<accession>A0A395X6J2</accession>
<gene>
    <name evidence="4" type="ORF">DWW07_13335</name>
</gene>
<reference evidence="4 5" key="1">
    <citation type="submission" date="2018-08" db="EMBL/GenBank/DDBJ databases">
        <title>A genome reference for cultivated species of the human gut microbiota.</title>
        <authorList>
            <person name="Zou Y."/>
            <person name="Xue W."/>
            <person name="Luo G."/>
        </authorList>
    </citation>
    <scope>NUCLEOTIDE SEQUENCE [LARGE SCALE GENOMIC DNA]</scope>
    <source>
        <strain evidence="4 5">AF14-23</strain>
    </source>
</reference>
<evidence type="ECO:0000256" key="2">
    <source>
        <dbReference type="SAM" id="Phobius"/>
    </source>
</evidence>
<keyword evidence="2" id="KW-0472">Membrane</keyword>
<sequence length="232" mass="26277">MSNDLKASGSLGFRFVKRTFDIICSVILMIPIGIVIGISYFFIKAEDRGSVFYMAERTGRFGKPFKMYKLRSMKENAPDIRLADGSTYNGEDDPRVTKFGKFARKTSIDELPQVINILKGDMSFIGPRPDTPMYLDKYTEEERIVLTVRPGITGYNQAVNRNSVLTKEKLKNDIYYVKHLSIGFDIKILFMTVATVLGHKNINRADTDTGNTYILNSNETAATKETLEKKQV</sequence>
<evidence type="ECO:0000256" key="1">
    <source>
        <dbReference type="ARBA" id="ARBA00006464"/>
    </source>
</evidence>
<keyword evidence="2" id="KW-0812">Transmembrane</keyword>
<dbReference type="Pfam" id="PF02397">
    <property type="entry name" value="Bac_transf"/>
    <property type="match status" value="1"/>
</dbReference>
<proteinExistence type="inferred from homology"/>
<dbReference type="Proteomes" id="UP000265828">
    <property type="component" value="Unassembled WGS sequence"/>
</dbReference>
<organism evidence="4 5">
    <name type="scientific">Blautia obeum</name>
    <dbReference type="NCBI Taxonomy" id="40520"/>
    <lineage>
        <taxon>Bacteria</taxon>
        <taxon>Bacillati</taxon>
        <taxon>Bacillota</taxon>
        <taxon>Clostridia</taxon>
        <taxon>Lachnospirales</taxon>
        <taxon>Lachnospiraceae</taxon>
        <taxon>Blautia</taxon>
    </lineage>
</organism>
<comment type="similarity">
    <text evidence="1">Belongs to the bacterial sugar transferase family.</text>
</comment>
<dbReference type="RefSeq" id="WP_118035250.1">
    <property type="nucleotide sequence ID" value="NZ_QRVB01000017.1"/>
</dbReference>